<comment type="caution">
    <text evidence="1">The sequence shown here is derived from an EMBL/GenBank/DDBJ whole genome shotgun (WGS) entry which is preliminary data.</text>
</comment>
<organism evidence="1 2">
    <name type="scientific">Coemansia aciculifera</name>
    <dbReference type="NCBI Taxonomy" id="417176"/>
    <lineage>
        <taxon>Eukaryota</taxon>
        <taxon>Fungi</taxon>
        <taxon>Fungi incertae sedis</taxon>
        <taxon>Zoopagomycota</taxon>
        <taxon>Kickxellomycotina</taxon>
        <taxon>Kickxellomycetes</taxon>
        <taxon>Kickxellales</taxon>
        <taxon>Kickxellaceae</taxon>
        <taxon>Coemansia</taxon>
    </lineage>
</organism>
<evidence type="ECO:0000313" key="2">
    <source>
        <dbReference type="Proteomes" id="UP001139981"/>
    </source>
</evidence>
<dbReference type="EMBL" id="JANBVB010000015">
    <property type="protein sequence ID" value="KAJ2899896.1"/>
    <property type="molecule type" value="Genomic_DNA"/>
</dbReference>
<dbReference type="Proteomes" id="UP001139981">
    <property type="component" value="Unassembled WGS sequence"/>
</dbReference>
<accession>A0ACC1M7S2</accession>
<reference evidence="1" key="1">
    <citation type="submission" date="2022-07" db="EMBL/GenBank/DDBJ databases">
        <title>Phylogenomic reconstructions and comparative analyses of Kickxellomycotina fungi.</title>
        <authorList>
            <person name="Reynolds N.K."/>
            <person name="Stajich J.E."/>
            <person name="Barry K."/>
            <person name="Grigoriev I.V."/>
            <person name="Crous P."/>
            <person name="Smith M.E."/>
        </authorList>
    </citation>
    <scope>NUCLEOTIDE SEQUENCE</scope>
    <source>
        <strain evidence="1">CBS 190363</strain>
    </source>
</reference>
<evidence type="ECO:0000313" key="1">
    <source>
        <dbReference type="EMBL" id="KAJ2899896.1"/>
    </source>
</evidence>
<gene>
    <name evidence="1" type="ORF">IWW38_000774</name>
</gene>
<name>A0ACC1M7S2_9FUNG</name>
<proteinExistence type="predicted"/>
<protein>
    <submittedName>
        <fullName evidence="1">Uncharacterized protein</fullName>
    </submittedName>
</protein>
<sequence>MSSVHRPQVISEVKSKQVDVAGASKALNLLLNQEAGLQLAPSGTTQQLQQLARALELLNRPASDDDDDILNE</sequence>
<keyword evidence="2" id="KW-1185">Reference proteome</keyword>